<protein>
    <recommendedName>
        <fullName evidence="6">WEB family protein</fullName>
    </recommendedName>
</protein>
<dbReference type="Gramene" id="TraesCS1A02G194700.2">
    <property type="protein sequence ID" value="TraesCS1A02G194700.2"/>
    <property type="gene ID" value="TraesCS1A02G194700"/>
</dbReference>
<evidence type="ECO:0000313" key="5">
    <source>
        <dbReference type="Proteomes" id="UP000019116"/>
    </source>
</evidence>
<evidence type="ECO:0008006" key="6">
    <source>
        <dbReference type="Google" id="ProtNLM"/>
    </source>
</evidence>
<evidence type="ECO:0000256" key="3">
    <source>
        <dbReference type="SAM" id="MobiDB-lite"/>
    </source>
</evidence>
<accession>A0A3B5XZG1</accession>
<feature type="compositionally biased region" description="Basic residues" evidence="3">
    <location>
        <begin position="1076"/>
        <end position="1085"/>
    </location>
</feature>
<feature type="coiled-coil region" evidence="2">
    <location>
        <begin position="811"/>
        <end position="923"/>
    </location>
</feature>
<feature type="compositionally biased region" description="Low complexity" evidence="3">
    <location>
        <begin position="43"/>
        <end position="60"/>
    </location>
</feature>
<feature type="coiled-coil region" evidence="2">
    <location>
        <begin position="610"/>
        <end position="637"/>
    </location>
</feature>
<feature type="coiled-coil region" evidence="2">
    <location>
        <begin position="281"/>
        <end position="308"/>
    </location>
</feature>
<gene>
    <name evidence="4" type="primary">LOC123050422</name>
</gene>
<dbReference type="SMR" id="A0A3B5XZG1"/>
<dbReference type="PANTHER" id="PTHR23160">
    <property type="entry name" value="SYNAPTONEMAL COMPLEX PROTEIN-RELATED"/>
    <property type="match status" value="1"/>
</dbReference>
<proteinExistence type="predicted"/>
<name>A0A3B5XZG1_WHEAT</name>
<organism evidence="4">
    <name type="scientific">Triticum aestivum</name>
    <name type="common">Wheat</name>
    <dbReference type="NCBI Taxonomy" id="4565"/>
    <lineage>
        <taxon>Eukaryota</taxon>
        <taxon>Viridiplantae</taxon>
        <taxon>Streptophyta</taxon>
        <taxon>Embryophyta</taxon>
        <taxon>Tracheophyta</taxon>
        <taxon>Spermatophyta</taxon>
        <taxon>Magnoliopsida</taxon>
        <taxon>Liliopsida</taxon>
        <taxon>Poales</taxon>
        <taxon>Poaceae</taxon>
        <taxon>BOP clade</taxon>
        <taxon>Pooideae</taxon>
        <taxon>Triticodae</taxon>
        <taxon>Triticeae</taxon>
        <taxon>Triticinae</taxon>
        <taxon>Triticum</taxon>
    </lineage>
</organism>
<feature type="region of interest" description="Disordered" evidence="3">
    <location>
        <begin position="1035"/>
        <end position="1085"/>
    </location>
</feature>
<dbReference type="Proteomes" id="UP000019116">
    <property type="component" value="Chromosome 1A"/>
</dbReference>
<keyword evidence="1 2" id="KW-0175">Coiled coil</keyword>
<dbReference type="PANTHER" id="PTHR23160:SF9">
    <property type="entry name" value="OS10G0577100 PROTEIN"/>
    <property type="match status" value="1"/>
</dbReference>
<feature type="compositionally biased region" description="Low complexity" evidence="3">
    <location>
        <begin position="21"/>
        <end position="35"/>
    </location>
</feature>
<feature type="region of interest" description="Disordered" evidence="3">
    <location>
        <begin position="1"/>
        <end position="119"/>
    </location>
</feature>
<dbReference type="AlphaFoldDB" id="A0A3B5XZG1"/>
<reference evidence="4" key="2">
    <citation type="submission" date="2018-10" db="UniProtKB">
        <authorList>
            <consortium name="EnsemblPlants"/>
        </authorList>
    </citation>
    <scope>IDENTIFICATION</scope>
</reference>
<dbReference type="EnsemblPlants" id="TraesCS1A02G194700.2">
    <property type="protein sequence ID" value="TraesCS1A02G194700.2"/>
    <property type="gene ID" value="TraesCS1A02G194700"/>
</dbReference>
<dbReference type="Gramene" id="TraesCS1A03G0522000.2">
    <property type="protein sequence ID" value="TraesCS1A03G0522000.2.CDS"/>
    <property type="gene ID" value="TraesCS1A03G0522000"/>
</dbReference>
<evidence type="ECO:0000256" key="1">
    <source>
        <dbReference type="ARBA" id="ARBA00023054"/>
    </source>
</evidence>
<keyword evidence="5" id="KW-1185">Reference proteome</keyword>
<sequence length="1107" mass="122810">MLASKPNRASLAEPSNHKEPASSSSGSNYSRAHASAPRVSRLAKPAAAAGSSKQAAEARAPSPLHNAARPAAAAPLDKSVDAAQKPSPGERRSNFKASPHRTSTTPDRQPRIAKASELQAQLNLVQEDLKNAREHLANIDKDRAQVHDDLVLTKTLADEAYQKLEESLAMQRRAEEALEIERFKSVEREQASIELARRKEEEWQRKHADVTKRHAQDVNSLAKVTKELENTKGELAVTAQAKNSALSRVDEAEKTMHGNAKRMEILMAEVTRLKSEMGSREKGAEEIIDKLRSEASELRAELQRAMAFQEKLVRAEEVVKGLKVDIAYAKRAEMDADQSAQGWKTKAAALEDRLVAITSLNKSNEEALASLTKSFQEAQSQVLQLTEKATASEGEASEYKEGFLETNRRLDIMRKEASELQATIDSLKSEHELLNEAHRQVVSNEKAASSQVGVLGGDKVRLQQELDEAREERNKAKKGVEELAVALRQVSAEAREAKERVLAKQTELDHAQLQISELKTESKNAEDKYQLMLQESNCLKKKAEMLESEAKNAKEKYELILDESNYLKKTVERLGSEAKILQDDRVSKEVGFAEMLRRSEEEASYVKSEMSKLMESLAVAEKEVQELKAEKTQLVHQLEEGFDSTMMDAASSSAEQPMVTESSHLKDLLSTKEKEVLALNHQVTELRLREAAALAKADEASKLMDVASSRAEQSMVAESSHLKDLLSTKEKEVLALDHQVTELRLREAAALAKADEASKLMDAASSSAEQSMVAESSRLKDLLSTKEKEVLALGHQVTELRLREEAALAKADEASKLLAEATARKAGEEEAARSAEKSNTLLVKLEMDTMLQSQRAAEHEAKDAKDNMVQLQSKLRLVESKITEANLTAEEEKISSLRLKETLAEKEEELQSIARENDGLRTREAAARAKADELAAMLVEATAMKGGDQSAGRSPEKQPNVFRKMMCSPMENAARGDHEDRRNSDRIVQVLEEIKHVEVETVRQVKHEREEVSVEANSMENSKILEDDLCKGMMSNGVDTESSDDDDIDSQGEDGAADQMGGLLMHGPRSSFKQEHHSHKKKKKALLRKFGSMLKKKAHFTKLNKHS</sequence>
<feature type="compositionally biased region" description="Acidic residues" evidence="3">
    <location>
        <begin position="1041"/>
        <end position="1056"/>
    </location>
</feature>
<evidence type="ECO:0000256" key="2">
    <source>
        <dbReference type="SAM" id="Coils"/>
    </source>
</evidence>
<reference evidence="4" key="1">
    <citation type="submission" date="2018-08" db="EMBL/GenBank/DDBJ databases">
        <authorList>
            <person name="Rossello M."/>
        </authorList>
    </citation>
    <scope>NUCLEOTIDE SEQUENCE [LARGE SCALE GENOMIC DNA]</scope>
    <source>
        <strain evidence="4">cv. Chinese Spring</strain>
    </source>
</reference>
<evidence type="ECO:0000313" key="4">
    <source>
        <dbReference type="EnsemblPlants" id="TraesCS1A02G194700.2"/>
    </source>
</evidence>
<feature type="coiled-coil region" evidence="2">
    <location>
        <begin position="361"/>
        <end position="563"/>
    </location>
</feature>